<reference evidence="2 3" key="1">
    <citation type="submission" date="2016-11" db="EMBL/GenBank/DDBJ databases">
        <authorList>
            <person name="Jaros S."/>
            <person name="Januszkiewicz K."/>
            <person name="Wedrychowicz H."/>
        </authorList>
    </citation>
    <scope>NUCLEOTIDE SEQUENCE [LARGE SCALE GENOMIC DNA]</scope>
    <source>
        <strain evidence="2 3">DSM 14809</strain>
    </source>
</reference>
<evidence type="ECO:0000313" key="2">
    <source>
        <dbReference type="EMBL" id="SHJ18466.1"/>
    </source>
</evidence>
<dbReference type="Proteomes" id="UP000184185">
    <property type="component" value="Unassembled WGS sequence"/>
</dbReference>
<dbReference type="OrthoDB" id="2053619at2"/>
<evidence type="ECO:0000313" key="3">
    <source>
        <dbReference type="Proteomes" id="UP000184185"/>
    </source>
</evidence>
<protein>
    <submittedName>
        <fullName evidence="2">Uncharacterized protein</fullName>
    </submittedName>
</protein>
<dbReference type="AlphaFoldDB" id="A0A1M6H8F4"/>
<gene>
    <name evidence="2" type="ORF">SAMN02745725_01945</name>
</gene>
<keyword evidence="3" id="KW-1185">Reference proteome</keyword>
<evidence type="ECO:0000256" key="1">
    <source>
        <dbReference type="SAM" id="Coils"/>
    </source>
</evidence>
<dbReference type="EMBL" id="FQYQ01000012">
    <property type="protein sequence ID" value="SHJ18466.1"/>
    <property type="molecule type" value="Genomic_DNA"/>
</dbReference>
<dbReference type="RefSeq" id="WP_072916946.1">
    <property type="nucleotide sequence ID" value="NZ_FQYQ01000012.1"/>
</dbReference>
<organism evidence="2 3">
    <name type="scientific">Pseudobutyrivibrio xylanivorans DSM 14809</name>
    <dbReference type="NCBI Taxonomy" id="1123012"/>
    <lineage>
        <taxon>Bacteria</taxon>
        <taxon>Bacillati</taxon>
        <taxon>Bacillota</taxon>
        <taxon>Clostridia</taxon>
        <taxon>Lachnospirales</taxon>
        <taxon>Lachnospiraceae</taxon>
        <taxon>Pseudobutyrivibrio</taxon>
    </lineage>
</organism>
<dbReference type="STRING" id="185007.SAMN02910350_01516"/>
<sequence length="76" mass="9102">MLDADTRRDIEELKRQLKYYEDQEESLLKELDTIRARKTDVKDKLKVLSNDDKYQSDMLAMVYQQRHGKPTAKPEE</sequence>
<accession>A0A1M6H8F4</accession>
<proteinExistence type="predicted"/>
<name>A0A1M6H8F4_PSEXY</name>
<keyword evidence="1" id="KW-0175">Coiled coil</keyword>
<feature type="coiled-coil region" evidence="1">
    <location>
        <begin position="3"/>
        <end position="30"/>
    </location>
</feature>